<feature type="transmembrane region" description="Helical" evidence="1">
    <location>
        <begin position="93"/>
        <end position="114"/>
    </location>
</feature>
<feature type="transmembrane region" description="Helical" evidence="1">
    <location>
        <begin position="60"/>
        <end position="81"/>
    </location>
</feature>
<gene>
    <name evidence="2" type="ORF">HH304_10930</name>
</gene>
<feature type="transmembrane region" description="Helical" evidence="1">
    <location>
        <begin position="126"/>
        <end position="145"/>
    </location>
</feature>
<sequence length="294" mass="34067">MKHKGIFFLLFSLTVVAVIAFWSDTVYAVYGLYTFILVVLGISIYGILKQKKESKYPYRMLLILLSCSSVLILIFSRLILIKYWIGFWELSNYLFVVSTVLFISFIIVLILSAVKSKNINIYNSSDILLLITPLILFSLLELFHFKNSVSKESIERLENLRVFTEFDLSNIVIKDKNPSFIEVYDLIEEIEIKLIEQSGGVNKYGEVVNSNNDNVPNKIVLNSGYLDELDFKITTLYVLIESIDQVEKLKRIKNYLLNDNIQDNSVTEMLYRLSLLKLQLKNIELETYVTQHPL</sequence>
<proteinExistence type="predicted"/>
<dbReference type="AlphaFoldDB" id="A0A848J349"/>
<feature type="transmembrane region" description="Helical" evidence="1">
    <location>
        <begin position="27"/>
        <end position="48"/>
    </location>
</feature>
<protein>
    <submittedName>
        <fullName evidence="2">Uncharacterized protein</fullName>
    </submittedName>
</protein>
<accession>A0A848J349</accession>
<keyword evidence="1" id="KW-0812">Transmembrane</keyword>
<name>A0A848J349_9BACT</name>
<dbReference type="RefSeq" id="WP_169681338.1">
    <property type="nucleotide sequence ID" value="NZ_JABBNU010000006.1"/>
</dbReference>
<organism evidence="2 3">
    <name type="scientific">Marinigracilibium pacificum</name>
    <dbReference type="NCBI Taxonomy" id="2729599"/>
    <lineage>
        <taxon>Bacteria</taxon>
        <taxon>Pseudomonadati</taxon>
        <taxon>Bacteroidota</taxon>
        <taxon>Cytophagia</taxon>
        <taxon>Cytophagales</taxon>
        <taxon>Flammeovirgaceae</taxon>
        <taxon>Marinigracilibium</taxon>
    </lineage>
</organism>
<dbReference type="Proteomes" id="UP000559010">
    <property type="component" value="Unassembled WGS sequence"/>
</dbReference>
<keyword evidence="1" id="KW-0472">Membrane</keyword>
<evidence type="ECO:0000313" key="2">
    <source>
        <dbReference type="EMBL" id="NMM48914.1"/>
    </source>
</evidence>
<evidence type="ECO:0000313" key="3">
    <source>
        <dbReference type="Proteomes" id="UP000559010"/>
    </source>
</evidence>
<reference evidence="2 3" key="1">
    <citation type="submission" date="2020-04" db="EMBL/GenBank/DDBJ databases">
        <title>Flammeovirgaceae bacterium KN852 isolated from deep sea.</title>
        <authorList>
            <person name="Zhang D.-C."/>
        </authorList>
    </citation>
    <scope>NUCLEOTIDE SEQUENCE [LARGE SCALE GENOMIC DNA]</scope>
    <source>
        <strain evidence="2 3">KN852</strain>
    </source>
</reference>
<comment type="caution">
    <text evidence="2">The sequence shown here is derived from an EMBL/GenBank/DDBJ whole genome shotgun (WGS) entry which is preliminary data.</text>
</comment>
<keyword evidence="1" id="KW-1133">Transmembrane helix</keyword>
<dbReference type="EMBL" id="JABBNU010000006">
    <property type="protein sequence ID" value="NMM48914.1"/>
    <property type="molecule type" value="Genomic_DNA"/>
</dbReference>
<keyword evidence="3" id="KW-1185">Reference proteome</keyword>
<evidence type="ECO:0000256" key="1">
    <source>
        <dbReference type="SAM" id="Phobius"/>
    </source>
</evidence>